<dbReference type="OrthoDB" id="1028014at2759"/>
<feature type="region of interest" description="Disordered" evidence="1">
    <location>
        <begin position="179"/>
        <end position="202"/>
    </location>
</feature>
<dbReference type="eggNOG" id="ENOG502S2IV">
    <property type="taxonomic scope" value="Eukaryota"/>
</dbReference>
<sequence>MTALRELRSPKLPREINFGWQYNTSTRTGSCSTTQYANSSSLVRSSRSGNGNDHTFTIEDISGQDPRYEGDVEVIATYDYEEAETAPPSQFTKPREASESEFDIYGNSKCQTWGNKRTSRQLSSEQSAPDWVSEPENIKFVDLEHGVTEFTRVKACKRRRRHVYSGNVSGFHTAEKPTLECDSSAHAPRGASDLKTSLSNEQEDMMDFLDRLVPMPIRTSTRQAAVKANEALHQGAKAGTKKTAGSKRKATEQDKASKPKRERKEDEVTTDIEEPKPEGAKEQPPATKHEKESEIINGEAEVSKERVDGMEVENGEEAKETGTAEQDKAPDTTEKPKEAEKKDEINEPENMTGTPEPEKIKEFKAPEVMEQLKEPEKMEGIKKSVREMEAKEPVKREEEPRDEPEAPTPAASEKPQPNKEEAAEPETKEIPSEPNTGKAAGESSDLPSNVLEKGIIYFFFRGKVSVEEPESIDEIARSFHRAAAVAPATQNWTKALLASVFPKSSRDKCMGFVEKGHSSAKEIRDSFHAAEKETVMKGTTHSPAATPVAEGVYAITTRDHAAHLVYHLTIPSELSEVQKNIGLKPCGSFIASAKNPKYPGTARLPNPPEYPQKVREEFGDLRWVPLRPEFLDYPNAQFLLIGGTHHELGTEEAGMEIETLEHENEVRVSPLSYDDAIYQDLGMNSRNYPKVATTWE</sequence>
<dbReference type="GeneID" id="22583405"/>
<dbReference type="KEGG" id="pbn:PADG_04240"/>
<dbReference type="VEuPathDB" id="FungiDB:PADG_04240"/>
<evidence type="ECO:0000313" key="2">
    <source>
        <dbReference type="EMBL" id="EEH48156.2"/>
    </source>
</evidence>
<evidence type="ECO:0000256" key="1">
    <source>
        <dbReference type="SAM" id="MobiDB-lite"/>
    </source>
</evidence>
<dbReference type="Proteomes" id="UP000001628">
    <property type="component" value="Unassembled WGS sequence"/>
</dbReference>
<dbReference type="PANTHER" id="PTHR34776">
    <property type="entry name" value="F17F16.3 PROTEIN"/>
    <property type="match status" value="1"/>
</dbReference>
<proteinExistence type="predicted"/>
<feature type="compositionally biased region" description="Basic and acidic residues" evidence="1">
    <location>
        <begin position="316"/>
        <end position="345"/>
    </location>
</feature>
<keyword evidence="3" id="KW-1185">Reference proteome</keyword>
<dbReference type="OMA" id="ANYWTAN"/>
<dbReference type="AlphaFoldDB" id="C1GAF4"/>
<evidence type="ECO:0000313" key="3">
    <source>
        <dbReference type="Proteomes" id="UP000001628"/>
    </source>
</evidence>
<dbReference type="PANTHER" id="PTHR34776:SF1">
    <property type="entry name" value="F17F16.3 PROTEIN"/>
    <property type="match status" value="1"/>
</dbReference>
<protein>
    <submittedName>
        <fullName evidence="2">Uncharacterized protein</fullName>
    </submittedName>
</protein>
<feature type="compositionally biased region" description="Basic and acidic residues" evidence="1">
    <location>
        <begin position="249"/>
        <end position="294"/>
    </location>
</feature>
<dbReference type="InParanoid" id="C1GAF4"/>
<organism evidence="2 3">
    <name type="scientific">Paracoccidioides brasiliensis (strain Pb18)</name>
    <dbReference type="NCBI Taxonomy" id="502780"/>
    <lineage>
        <taxon>Eukaryota</taxon>
        <taxon>Fungi</taxon>
        <taxon>Dikarya</taxon>
        <taxon>Ascomycota</taxon>
        <taxon>Pezizomycotina</taxon>
        <taxon>Eurotiomycetes</taxon>
        <taxon>Eurotiomycetidae</taxon>
        <taxon>Onygenales</taxon>
        <taxon>Ajellomycetaceae</taxon>
        <taxon>Paracoccidioides</taxon>
    </lineage>
</organism>
<dbReference type="EMBL" id="KN275960">
    <property type="protein sequence ID" value="EEH48156.2"/>
    <property type="molecule type" value="Genomic_DNA"/>
</dbReference>
<gene>
    <name evidence="2" type="ORF">PADG_04240</name>
</gene>
<feature type="compositionally biased region" description="Basic and acidic residues" evidence="1">
    <location>
        <begin position="356"/>
        <end position="399"/>
    </location>
</feature>
<dbReference type="RefSeq" id="XP_010759377.1">
    <property type="nucleotide sequence ID" value="XM_010761075.1"/>
</dbReference>
<feature type="region of interest" description="Disordered" evidence="1">
    <location>
        <begin position="41"/>
        <end position="64"/>
    </location>
</feature>
<dbReference type="HOGENOM" id="CLU_024063_1_1_1"/>
<reference evidence="2 3" key="1">
    <citation type="journal article" date="2011" name="PLoS Genet.">
        <title>Comparative genomic analysis of human fungal pathogens causing paracoccidioidomycosis.</title>
        <authorList>
            <person name="Desjardins C.A."/>
            <person name="Champion M.D."/>
            <person name="Holder J.W."/>
            <person name="Muszewska A."/>
            <person name="Goldberg J."/>
            <person name="Bailao A.M."/>
            <person name="Brigido M.M."/>
            <person name="Ferreira M.E."/>
            <person name="Garcia A.M."/>
            <person name="Grynberg M."/>
            <person name="Gujja S."/>
            <person name="Heiman D.I."/>
            <person name="Henn M.R."/>
            <person name="Kodira C.D."/>
            <person name="Leon-Narvaez H."/>
            <person name="Longo L.V."/>
            <person name="Ma L.J."/>
            <person name="Malavazi I."/>
            <person name="Matsuo A.L."/>
            <person name="Morais F.V."/>
            <person name="Pereira M."/>
            <person name="Rodriguez-Brito S."/>
            <person name="Sakthikumar S."/>
            <person name="Salem-Izacc S.M."/>
            <person name="Sykes S.M."/>
            <person name="Teixeira M.M."/>
            <person name="Vallejo M.C."/>
            <person name="Walter M.E."/>
            <person name="Yandava C."/>
            <person name="Young S."/>
            <person name="Zeng Q."/>
            <person name="Zucker J."/>
            <person name="Felipe M.S."/>
            <person name="Goldman G.H."/>
            <person name="Haas B.J."/>
            <person name="McEwen J.G."/>
            <person name="Nino-Vega G."/>
            <person name="Puccia R."/>
            <person name="San-Blas G."/>
            <person name="Soares C.M."/>
            <person name="Birren B.W."/>
            <person name="Cuomo C.A."/>
        </authorList>
    </citation>
    <scope>NUCLEOTIDE SEQUENCE [LARGE SCALE GENOMIC DNA]</scope>
    <source>
        <strain evidence="2 3">Pb18</strain>
    </source>
</reference>
<feature type="compositionally biased region" description="Basic and acidic residues" evidence="1">
    <location>
        <begin position="416"/>
        <end position="431"/>
    </location>
</feature>
<accession>C1GAF4</accession>
<feature type="region of interest" description="Disordered" evidence="1">
    <location>
        <begin position="220"/>
        <end position="446"/>
    </location>
</feature>
<dbReference type="STRING" id="502780.C1GAF4"/>
<name>C1GAF4_PARBD</name>